<evidence type="ECO:0000256" key="3">
    <source>
        <dbReference type="ARBA" id="ARBA00022729"/>
    </source>
</evidence>
<evidence type="ECO:0000259" key="7">
    <source>
        <dbReference type="PROSITE" id="PS50847"/>
    </source>
</evidence>
<organism evidence="8 9">
    <name type="scientific">Brevibacterium luteolum</name>
    <dbReference type="NCBI Taxonomy" id="199591"/>
    <lineage>
        <taxon>Bacteria</taxon>
        <taxon>Bacillati</taxon>
        <taxon>Actinomycetota</taxon>
        <taxon>Actinomycetes</taxon>
        <taxon>Micrococcales</taxon>
        <taxon>Brevibacteriaceae</taxon>
        <taxon>Brevibacterium</taxon>
    </lineage>
</organism>
<gene>
    <name evidence="8" type="ORF">CJ198_05795</name>
</gene>
<keyword evidence="3" id="KW-0732">Signal</keyword>
<dbReference type="GO" id="GO:0005975">
    <property type="term" value="P:carbohydrate metabolic process"/>
    <property type="evidence" value="ECO:0007669"/>
    <property type="project" value="UniProtKB-ARBA"/>
</dbReference>
<dbReference type="Proteomes" id="UP000235703">
    <property type="component" value="Unassembled WGS sequence"/>
</dbReference>
<name>A0A2N6PJG4_9MICO</name>
<sequence>MPSLHTSRRPYWRVSLREIWRQAAHTPIFKTVAGALALALAVGLGVVAGVIVPAGEAEAKPITPMSQRYNATVNGDFLMVGNGALECDKTKPTWRTDANCTGLHGGSASDSPNDFLWMKNSVNGAAGMGANSSSASVTVPAGAKVVKAQLYWSGNTGYVNGVAGVRCTANARGTLPNWVASEGSPQSTRPRISVAGSAPVSVDVGRYTQESNADLGSNGIQYYSASADVTAQFANVPTGSAQTVTVGNLWSVQGYGCYTGWSLAVVYDFGTFVPGNAAAAARTVILYDGHVRKQPGEQSENVTFDGFTAQGPGARAGFSLYEGDRSISGDTARYRTSSSPTLREIPNAYGETGNIGVSRAEGSQNYRSYPNSNPFVNASVDVLTVSPPNVREGDTSATLSLSTTGDSYLLQNSIFSVPTGAVRIKKSFNGTDDTQTVKQGERPSYTITVTNSGSTELRNVRVEDPAAPECARTIGSMPAPTADGYEQTYTCEGPETTQPLTNTASVKATTPNGADLASSDTSQVETAGIDVSKNADPTVVPAGEDVTWTISVTNSGSVPLENVTIEDSVLDSCDQSGLSLAPYESREFTCSGPVTGVTTNKVTATGEAGSLTVSDEATASASAIALQLQKQAGAFTDVDNSGTQNAGDTIEYTFKLTNSGSAPLTNLSVSDPKIGDITCPSDTTLGVGESVDCTAATYTLTQADVDAGKVDNTATAEATDPNGIATAKAESSATAEISSISSINLQKSASQITSPDGTPREPEDVVPGDTITYSFSVTNTGTSTLRDVRLTDELLGIDNVACPIPGGALAPGETVECPSETHTITQADLDDEKLENTATATAQPPLGDRISNDSSITVPVGSDAGALQLIKSITGGSDADGNGRVSAGDTAEYSFTVTNTGNVTLRDLAISDPQAQGDITCEATSLAPRESTTCTGAFHVLTQGDLDSGSFTNTATATGRTPLNQEVSAEDSVTGMVTPASGIKLTKTVADIPEGAGAGTDVEYTFTIENTGETTLRNVTLEDNRLDAPATCDPDTTTLAPGETLTCTGTHALTQDEVDAGVVSNDALATGTPDKGDSVTSDDHTAAVIPTEPSMSAMKSSGEIVDANNNGHVDAGDTVDFSITVKNTSTVTLTDLRVEDPLISDEPLECGTTTIAPLDEVVCGPFTYTLTQADIDAGVIVNNAHVEVTPPSGEKLTDDPVESVIIERDPAISVEKSVSDLKDTDGNGPDPGDTLSYSFEVTNTGNTTVTGIELTDETLGGVLECGTEFPTTLAPGESATCGPIDYFLSFDDVDAEGVRNTVKVTGDSQGTPVESTDELLTPITGATPSIDLKKTGEHSDVNGNGIVDVGDEITYTFDVTNTGAITLADIELTDPRLGGAVECPEEVLASGSRMACTGASLTITQEDIDSGSVDNTATVNGKPLNGADEVTDDGSFSLPVTGIPTFTMEKSASSGEDRDGSGTATPGDTIDYTFEVTNTGILTISNLAIDDPKLGEVTCDPSTLAPGASVTCTAEPYEITQADIDAGEVENAATVTGTGPHGDDPEPVTDSAVLPLPSAPDINLVKTSGRPIDDDGNEVGDSPDNPVREGNRIPYTFEVKNTGNLTLTDVVVNDATVSDDPITCEADTLAPGETTTCGPVYYSLTLDDVNARHVLNTATVTGSASNGSEVDDTDTVDTAFSGRGALTLTKDNSGVNDIDDNGVDVGDTVDWTFTVRNTGTQTVSDIWIDDELLADSTITCEATELAPGETTDCTVAPAYALTQADVDAGMVENTAIARGKLSEFDIESPETISTVTFTGYGAFELDKTAGDVVDDNGNGRTDAGDTITYGFRVENTGKTTLTSVSLDDPKLGLEGVACQLPDGGLAPGAAVDCAEQTYTLTQADIDAGEVKNIATISGRGPGAPPEDSTDEVTKELDTASAIGLEKSVSEVVDTNGDGRVSAGDQVEYSFELTNTGVTTLTRATLTDEKLGLDGVECALPDEGLAPGEKATCDSVTYTLTQDDVDAGKVTNTATITGTDTKGTTTSGKDDAERTFTAETAVSLEKQAGAVTDANDNGRVDAGDTIDYTFTITNTGATTLDAISLDDPLLGGDLSCPALPDEGLAPGESLECGPHTYTITQADVNAGEVTNTATAGGEREAGDNPPDSTDETRTPIDGSASLAVIKTAGDIVDANGSGKVDAGDTIEYTVAVENTGTLTVRDVTVTDPLLGGEMTDCSPAVPATLQPGDDPLTCTGTYTLTAADLDRGSVENTAKASGTSGPDDAPVEDENTITTPVDGNAAVSLSKTAGAVEDTNGSGRIDAGDQVSYTFTITNTGDVGLRSATLTDPKLGLDGHDCQLADTLEPGESAECQAPAYTLTQEDIDAGTVENTATVDAVDTRDRTVSADDSADVTFDREGGVELKKEAGEVTDVDGDGIGAGDTISYTFTVTNTGTTTLTDIAVTDPMLDGTEVTCAQTTLAPGESTQCGPVDYELTQADADAGEVTNSANVTGKRPDGETETDEDSITTPVPAQKSVKLEKHAEGPKDTNGSGKADAGDTIEYSFTVTNDGHVTLTEIVIDDPLLGGEMACDIGTLAPGESAECGPYPYTITAEDIARGEVTNDATVIGIPDDGDDDDGGRDDHDKPKPPPTEDDDSKKIETDKLPRTGTEIAAMAILAALLIGAGVTAVLVIRRRRRS</sequence>
<feature type="region of interest" description="Disordered" evidence="5">
    <location>
        <begin position="2132"/>
        <end position="2155"/>
    </location>
</feature>
<protein>
    <recommendedName>
        <fullName evidence="7">Gram-positive cocci surface proteins LPxTG domain-containing protein</fullName>
    </recommendedName>
</protein>
<feature type="region of interest" description="Disordered" evidence="5">
    <location>
        <begin position="2605"/>
        <end position="2644"/>
    </location>
</feature>
<evidence type="ECO:0000256" key="4">
    <source>
        <dbReference type="ARBA" id="ARBA00023088"/>
    </source>
</evidence>
<feature type="region of interest" description="Disordered" evidence="5">
    <location>
        <begin position="1448"/>
        <end position="1468"/>
    </location>
</feature>
<keyword evidence="2" id="KW-0964">Secreted</keyword>
<dbReference type="Gene3D" id="2.60.40.10">
    <property type="entry name" value="Immunoglobulins"/>
    <property type="match status" value="2"/>
</dbReference>
<dbReference type="InterPro" id="IPR013783">
    <property type="entry name" value="Ig-like_fold"/>
</dbReference>
<feature type="domain" description="Gram-positive cocci surface proteins LPxTG" evidence="7">
    <location>
        <begin position="2644"/>
        <end position="2678"/>
    </location>
</feature>
<evidence type="ECO:0000313" key="9">
    <source>
        <dbReference type="Proteomes" id="UP000235703"/>
    </source>
</evidence>
<feature type="compositionally biased region" description="Basic and acidic residues" evidence="5">
    <location>
        <begin position="2635"/>
        <end position="2644"/>
    </location>
</feature>
<evidence type="ECO:0000256" key="6">
    <source>
        <dbReference type="SAM" id="Phobius"/>
    </source>
</evidence>
<evidence type="ECO:0000256" key="5">
    <source>
        <dbReference type="SAM" id="MobiDB-lite"/>
    </source>
</evidence>
<dbReference type="InterPro" id="IPR055354">
    <property type="entry name" value="DUF7507"/>
</dbReference>
<keyword evidence="4" id="KW-0572">Peptidoglycan-anchor</keyword>
<evidence type="ECO:0000256" key="2">
    <source>
        <dbReference type="ARBA" id="ARBA00022525"/>
    </source>
</evidence>
<dbReference type="Pfam" id="PF24346">
    <property type="entry name" value="DUF7507"/>
    <property type="match status" value="19"/>
</dbReference>
<accession>A0A2N6PJG4</accession>
<feature type="region of interest" description="Disordered" evidence="5">
    <location>
        <begin position="1558"/>
        <end position="1591"/>
    </location>
</feature>
<dbReference type="OrthoDB" id="3584537at2"/>
<feature type="transmembrane region" description="Helical" evidence="6">
    <location>
        <begin position="2651"/>
        <end position="2672"/>
    </location>
</feature>
<keyword evidence="6" id="KW-0812">Transmembrane</keyword>
<feature type="compositionally biased region" description="Polar residues" evidence="5">
    <location>
        <begin position="747"/>
        <end position="756"/>
    </location>
</feature>
<keyword evidence="6" id="KW-1133">Transmembrane helix</keyword>
<dbReference type="InterPro" id="IPR051172">
    <property type="entry name" value="Chlamydia_OmcB"/>
</dbReference>
<dbReference type="PANTHER" id="PTHR34819">
    <property type="entry name" value="LARGE CYSTEINE-RICH PERIPLASMIC PROTEIN OMCB"/>
    <property type="match status" value="1"/>
</dbReference>
<feature type="region of interest" description="Disordered" evidence="5">
    <location>
        <begin position="2248"/>
        <end position="2276"/>
    </location>
</feature>
<comment type="caution">
    <text evidence="8">The sequence shown here is derived from an EMBL/GenBank/DDBJ whole genome shotgun (WGS) entry which is preliminary data.</text>
</comment>
<evidence type="ECO:0000256" key="1">
    <source>
        <dbReference type="ARBA" id="ARBA00022512"/>
    </source>
</evidence>
<dbReference type="NCBIfam" id="TIGR01451">
    <property type="entry name" value="B_ant_repeat"/>
    <property type="match status" value="14"/>
</dbReference>
<dbReference type="InterPro" id="IPR019931">
    <property type="entry name" value="LPXTG_anchor"/>
</dbReference>
<dbReference type="EMBL" id="PNFZ01000002">
    <property type="protein sequence ID" value="PMB98814.1"/>
    <property type="molecule type" value="Genomic_DNA"/>
</dbReference>
<keyword evidence="6" id="KW-0472">Membrane</keyword>
<feature type="compositionally biased region" description="Polar residues" evidence="5">
    <location>
        <begin position="2249"/>
        <end position="2259"/>
    </location>
</feature>
<dbReference type="InterPro" id="IPR047589">
    <property type="entry name" value="DUF11_rpt"/>
</dbReference>
<evidence type="ECO:0000313" key="8">
    <source>
        <dbReference type="EMBL" id="PMB98814.1"/>
    </source>
</evidence>
<dbReference type="RefSeq" id="WP_102161617.1">
    <property type="nucleotide sequence ID" value="NZ_PNFZ01000002.1"/>
</dbReference>
<dbReference type="PANTHER" id="PTHR34819:SF3">
    <property type="entry name" value="CELL SURFACE PROTEIN"/>
    <property type="match status" value="1"/>
</dbReference>
<proteinExistence type="predicted"/>
<reference evidence="8 9" key="1">
    <citation type="submission" date="2017-09" db="EMBL/GenBank/DDBJ databases">
        <title>Bacterial strain isolated from the female urinary microbiota.</title>
        <authorList>
            <person name="Thomas-White K."/>
            <person name="Kumar N."/>
            <person name="Forster S."/>
            <person name="Putonti C."/>
            <person name="Lawley T."/>
            <person name="Wolfe A.J."/>
        </authorList>
    </citation>
    <scope>NUCLEOTIDE SEQUENCE [LARGE SCALE GENOMIC DNA]</scope>
    <source>
        <strain evidence="8 9">UMB0680</strain>
    </source>
</reference>
<feature type="region of interest" description="Disordered" evidence="5">
    <location>
        <begin position="747"/>
        <end position="766"/>
    </location>
</feature>
<feature type="region of interest" description="Disordered" evidence="5">
    <location>
        <begin position="2481"/>
        <end position="2536"/>
    </location>
</feature>
<keyword evidence="1" id="KW-0134">Cell wall</keyword>
<dbReference type="PROSITE" id="PS50847">
    <property type="entry name" value="GRAM_POS_ANCHORING"/>
    <property type="match status" value="1"/>
</dbReference>
<keyword evidence="9" id="KW-1185">Reference proteome</keyword>
<feature type="compositionally biased region" description="Basic and acidic residues" evidence="5">
    <location>
        <begin position="2516"/>
        <end position="2526"/>
    </location>
</feature>